<comment type="caution">
    <text evidence="2">The sequence shown here is derived from an EMBL/GenBank/DDBJ whole genome shotgun (WGS) entry which is preliminary data.</text>
</comment>
<organism evidence="2 3">
    <name type="scientific">Trifolium medium</name>
    <dbReference type="NCBI Taxonomy" id="97028"/>
    <lineage>
        <taxon>Eukaryota</taxon>
        <taxon>Viridiplantae</taxon>
        <taxon>Streptophyta</taxon>
        <taxon>Embryophyta</taxon>
        <taxon>Tracheophyta</taxon>
        <taxon>Spermatophyta</taxon>
        <taxon>Magnoliopsida</taxon>
        <taxon>eudicotyledons</taxon>
        <taxon>Gunneridae</taxon>
        <taxon>Pentapetalae</taxon>
        <taxon>rosids</taxon>
        <taxon>fabids</taxon>
        <taxon>Fabales</taxon>
        <taxon>Fabaceae</taxon>
        <taxon>Papilionoideae</taxon>
        <taxon>50 kb inversion clade</taxon>
        <taxon>NPAAA clade</taxon>
        <taxon>Hologalegina</taxon>
        <taxon>IRL clade</taxon>
        <taxon>Trifolieae</taxon>
        <taxon>Trifolium</taxon>
    </lineage>
</organism>
<evidence type="ECO:0000313" key="2">
    <source>
        <dbReference type="EMBL" id="MCI31307.1"/>
    </source>
</evidence>
<name>A0A392R4Z3_9FABA</name>
<evidence type="ECO:0000256" key="1">
    <source>
        <dbReference type="SAM" id="MobiDB-lite"/>
    </source>
</evidence>
<dbReference type="AlphaFoldDB" id="A0A392R4Z3"/>
<sequence>VQKKKQQHYIVLARAARPETDAARHRQNKPNPTAKPAPRAMNPARRAINSSNPVFCFNPSILKAILNKKFILKKDKVHVQLGIHIQLK</sequence>
<feature type="non-terminal residue" evidence="2">
    <location>
        <position position="1"/>
    </location>
</feature>
<dbReference type="Proteomes" id="UP000265520">
    <property type="component" value="Unassembled WGS sequence"/>
</dbReference>
<keyword evidence="3" id="KW-1185">Reference proteome</keyword>
<protein>
    <submittedName>
        <fullName evidence="2">Uncharacterized protein</fullName>
    </submittedName>
</protein>
<reference evidence="2 3" key="1">
    <citation type="journal article" date="2018" name="Front. Plant Sci.">
        <title>Red Clover (Trifolium pratense) and Zigzag Clover (T. medium) - A Picture of Genomic Similarities and Differences.</title>
        <authorList>
            <person name="Dluhosova J."/>
            <person name="Istvanek J."/>
            <person name="Nedelnik J."/>
            <person name="Repkova J."/>
        </authorList>
    </citation>
    <scope>NUCLEOTIDE SEQUENCE [LARGE SCALE GENOMIC DNA]</scope>
    <source>
        <strain evidence="3">cv. 10/8</strain>
        <tissue evidence="2">Leaf</tissue>
    </source>
</reference>
<evidence type="ECO:0000313" key="3">
    <source>
        <dbReference type="Proteomes" id="UP000265520"/>
    </source>
</evidence>
<accession>A0A392R4Z3</accession>
<proteinExistence type="predicted"/>
<dbReference type="EMBL" id="LXQA010186181">
    <property type="protein sequence ID" value="MCI31307.1"/>
    <property type="molecule type" value="Genomic_DNA"/>
</dbReference>
<feature type="region of interest" description="Disordered" evidence="1">
    <location>
        <begin position="15"/>
        <end position="41"/>
    </location>
</feature>